<evidence type="ECO:0000259" key="1">
    <source>
        <dbReference type="Pfam" id="PF14040"/>
    </source>
</evidence>
<dbReference type="EMBL" id="BMTD01000005">
    <property type="protein sequence ID" value="GGU93217.1"/>
    <property type="molecule type" value="Genomic_DNA"/>
</dbReference>
<dbReference type="Proteomes" id="UP000618795">
    <property type="component" value="Unassembled WGS sequence"/>
</dbReference>
<keyword evidence="3" id="KW-1185">Reference proteome</keyword>
<accession>A0A918MBM3</accession>
<name>A0A918MBM3_9ACTN</name>
<organism evidence="2 3">
    <name type="scientific">Streptomyces filipinensis</name>
    <dbReference type="NCBI Taxonomy" id="66887"/>
    <lineage>
        <taxon>Bacteria</taxon>
        <taxon>Bacillati</taxon>
        <taxon>Actinomycetota</taxon>
        <taxon>Actinomycetes</taxon>
        <taxon>Kitasatosporales</taxon>
        <taxon>Streptomycetaceae</taxon>
        <taxon>Streptomyces</taxon>
    </lineage>
</organism>
<proteinExistence type="predicted"/>
<comment type="caution">
    <text evidence="2">The sequence shown here is derived from an EMBL/GenBank/DDBJ whole genome shotgun (WGS) entry which is preliminary data.</text>
</comment>
<gene>
    <name evidence="2" type="ORF">GCM10010260_30090</name>
</gene>
<feature type="domain" description="Deoxyribonuclease NucA/NucB" evidence="1">
    <location>
        <begin position="27"/>
        <end position="107"/>
    </location>
</feature>
<sequence>MALPPSTSPNILWQVRAQKDPAVKVDQAKIDKNRRKSISECRKVWGDYSGSGLQCDEYPFASTREGSTKGDNRFSVRLIDGTDNRKGGERLDQMYTLNRLLDDDAFCMRITD</sequence>
<evidence type="ECO:0000313" key="3">
    <source>
        <dbReference type="Proteomes" id="UP000618795"/>
    </source>
</evidence>
<dbReference type="AlphaFoldDB" id="A0A918MBM3"/>
<dbReference type="InterPro" id="IPR029476">
    <property type="entry name" value="DNase_NucA_NucB"/>
</dbReference>
<reference evidence="2" key="2">
    <citation type="submission" date="2020-09" db="EMBL/GenBank/DDBJ databases">
        <authorList>
            <person name="Sun Q."/>
            <person name="Ohkuma M."/>
        </authorList>
    </citation>
    <scope>NUCLEOTIDE SEQUENCE</scope>
    <source>
        <strain evidence="2">JCM 4369</strain>
    </source>
</reference>
<reference evidence="2" key="1">
    <citation type="journal article" date="2014" name="Int. J. Syst. Evol. Microbiol.">
        <title>Complete genome sequence of Corynebacterium casei LMG S-19264T (=DSM 44701T), isolated from a smear-ripened cheese.</title>
        <authorList>
            <consortium name="US DOE Joint Genome Institute (JGI-PGF)"/>
            <person name="Walter F."/>
            <person name="Albersmeier A."/>
            <person name="Kalinowski J."/>
            <person name="Ruckert C."/>
        </authorList>
    </citation>
    <scope>NUCLEOTIDE SEQUENCE</scope>
    <source>
        <strain evidence="2">JCM 4369</strain>
    </source>
</reference>
<protein>
    <recommendedName>
        <fullName evidence="1">Deoxyribonuclease NucA/NucB domain-containing protein</fullName>
    </recommendedName>
</protein>
<dbReference type="Pfam" id="PF14040">
    <property type="entry name" value="DNase_NucA_NucB"/>
    <property type="match status" value="1"/>
</dbReference>
<evidence type="ECO:0000313" key="2">
    <source>
        <dbReference type="EMBL" id="GGU93217.1"/>
    </source>
</evidence>